<dbReference type="EMBL" id="QQWO01000006">
    <property type="protein sequence ID" value="RSV04055.1"/>
    <property type="molecule type" value="Genomic_DNA"/>
</dbReference>
<evidence type="ECO:0000313" key="7">
    <source>
        <dbReference type="Proteomes" id="UP000287746"/>
    </source>
</evidence>
<dbReference type="GeneID" id="44132996"/>
<evidence type="ECO:0000313" key="4">
    <source>
        <dbReference type="EMBL" id="RSY88667.1"/>
    </source>
</evidence>
<name>A0A1L6JBB2_9SPHN</name>
<proteinExistence type="predicted"/>
<dbReference type="Proteomes" id="UP000286681">
    <property type="component" value="Unassembled WGS sequence"/>
</dbReference>
<sequence>MSPSLIRPDLLLPLAVNFVAMVILPAKLGFSGASVPIFLAYAALSGALLTLAGDLRYLRTVFSRRDVRGYLLARILIVATAGAIPFIVARSLTQ</sequence>
<accession>A0A1L6JBB2</accession>
<evidence type="ECO:0000256" key="1">
    <source>
        <dbReference type="SAM" id="Phobius"/>
    </source>
</evidence>
<evidence type="ECO:0008006" key="8">
    <source>
        <dbReference type="Google" id="ProtNLM"/>
    </source>
</evidence>
<keyword evidence="1" id="KW-0812">Transmembrane</keyword>
<dbReference type="RefSeq" id="WP_075151540.1">
    <property type="nucleotide sequence ID" value="NZ_CP018820.1"/>
</dbReference>
<dbReference type="STRING" id="93064.BRX40_10530"/>
<keyword evidence="1" id="KW-1133">Transmembrane helix</keyword>
<evidence type="ECO:0000313" key="6">
    <source>
        <dbReference type="Proteomes" id="UP000286681"/>
    </source>
</evidence>
<dbReference type="Proteomes" id="UP000185161">
    <property type="component" value="Chromosome"/>
</dbReference>
<evidence type="ECO:0000313" key="5">
    <source>
        <dbReference type="Proteomes" id="UP000185161"/>
    </source>
</evidence>
<keyword evidence="1" id="KW-0472">Membrane</keyword>
<reference evidence="6 7" key="3">
    <citation type="submission" date="2018-07" db="EMBL/GenBank/DDBJ databases">
        <title>Genomic and Epidemiologic Investigation of an Indolent Hospital Outbreak.</title>
        <authorList>
            <person name="Johnson R.C."/>
            <person name="Deming C."/>
            <person name="Conlan S."/>
            <person name="Zellmer C.J."/>
            <person name="Michelin A.V."/>
            <person name="Lee-Lin S."/>
            <person name="Thomas P.J."/>
            <person name="Park M."/>
            <person name="Weingarten R.A."/>
            <person name="Less J."/>
            <person name="Dekker J.P."/>
            <person name="Frank K.M."/>
            <person name="Musser K.A."/>
            <person name="Mcquiston J.R."/>
            <person name="Henderson D.K."/>
            <person name="Lau A.F."/>
            <person name="Palmore T.N."/>
            <person name="Segre J.A."/>
        </authorList>
    </citation>
    <scope>NUCLEOTIDE SEQUENCE [LARGE SCALE GENOMIC DNA]</scope>
    <source>
        <strain evidence="4 7">SK-CDC1_0717</strain>
        <strain evidence="3 6">SK-NIH.Env10_0317</strain>
    </source>
</reference>
<dbReference type="EMBL" id="CP018820">
    <property type="protein sequence ID" value="APR52800.1"/>
    <property type="molecule type" value="Genomic_DNA"/>
</dbReference>
<reference evidence="2" key="1">
    <citation type="submission" date="2016-12" db="EMBL/GenBank/DDBJ databases">
        <title>Whole genome sequencing of Sphingomonas koreensis.</title>
        <authorList>
            <person name="Conlan S."/>
            <person name="Thomas P.J."/>
            <person name="Mullikin J."/>
            <person name="Palmore T.N."/>
            <person name="Frank K.M."/>
            <person name="Segre J.A."/>
        </authorList>
    </citation>
    <scope>NUCLEOTIDE SEQUENCE</scope>
    <source>
        <strain evidence="2">ABOJV</strain>
    </source>
</reference>
<feature type="transmembrane region" description="Helical" evidence="1">
    <location>
        <begin position="70"/>
        <end position="89"/>
    </location>
</feature>
<evidence type="ECO:0000313" key="3">
    <source>
        <dbReference type="EMBL" id="RSV04055.1"/>
    </source>
</evidence>
<dbReference type="KEGG" id="skr:BRX40_10530"/>
<feature type="transmembrane region" description="Helical" evidence="1">
    <location>
        <begin position="36"/>
        <end position="58"/>
    </location>
</feature>
<gene>
    <name evidence="2" type="ORF">BRX40_10530</name>
    <name evidence="3" type="ORF">CA257_08225</name>
    <name evidence="4" type="ORF">DAH66_04220</name>
</gene>
<reference evidence="5" key="2">
    <citation type="submission" date="2016-12" db="EMBL/GenBank/DDBJ databases">
        <title>Whole genome sequencing of Sphingomonas sp. ABOJV.</title>
        <authorList>
            <person name="Conlan S."/>
            <person name="Thomas P.J."/>
            <person name="Mullikin J."/>
            <person name="Palmore T.N."/>
            <person name="Frank K.M."/>
            <person name="Segre J.A."/>
        </authorList>
    </citation>
    <scope>NUCLEOTIDE SEQUENCE [LARGE SCALE GENOMIC DNA]</scope>
    <source>
        <strain evidence="5">ABOJV</strain>
    </source>
</reference>
<dbReference type="AlphaFoldDB" id="A0A1L6JBB2"/>
<keyword evidence="5" id="KW-1185">Reference proteome</keyword>
<dbReference type="EMBL" id="QQYZ01000003">
    <property type="protein sequence ID" value="RSY88667.1"/>
    <property type="molecule type" value="Genomic_DNA"/>
</dbReference>
<organism evidence="2 5">
    <name type="scientific">Sphingomonas koreensis</name>
    <dbReference type="NCBI Taxonomy" id="93064"/>
    <lineage>
        <taxon>Bacteria</taxon>
        <taxon>Pseudomonadati</taxon>
        <taxon>Pseudomonadota</taxon>
        <taxon>Alphaproteobacteria</taxon>
        <taxon>Sphingomonadales</taxon>
        <taxon>Sphingomonadaceae</taxon>
        <taxon>Sphingomonas</taxon>
    </lineage>
</organism>
<dbReference type="Proteomes" id="UP000287746">
    <property type="component" value="Unassembled WGS sequence"/>
</dbReference>
<protein>
    <recommendedName>
        <fullName evidence="8">Polysaccharide biosynthesis protein</fullName>
    </recommendedName>
</protein>
<evidence type="ECO:0000313" key="2">
    <source>
        <dbReference type="EMBL" id="APR52800.1"/>
    </source>
</evidence>